<name>A0ABR2BDC8_9ROSI</name>
<dbReference type="Gene3D" id="3.30.420.80">
    <property type="entry name" value="Ribosomal protein S11"/>
    <property type="match status" value="1"/>
</dbReference>
<keyword evidence="3 4" id="KW-0687">Ribonucleoprotein</keyword>
<accession>A0ABR2BDC8</accession>
<feature type="compositionally biased region" description="Low complexity" evidence="5">
    <location>
        <begin position="303"/>
        <end position="312"/>
    </location>
</feature>
<organism evidence="6 7">
    <name type="scientific">Hibiscus sabdariffa</name>
    <name type="common">roselle</name>
    <dbReference type="NCBI Taxonomy" id="183260"/>
    <lineage>
        <taxon>Eukaryota</taxon>
        <taxon>Viridiplantae</taxon>
        <taxon>Streptophyta</taxon>
        <taxon>Embryophyta</taxon>
        <taxon>Tracheophyta</taxon>
        <taxon>Spermatophyta</taxon>
        <taxon>Magnoliopsida</taxon>
        <taxon>eudicotyledons</taxon>
        <taxon>Gunneridae</taxon>
        <taxon>Pentapetalae</taxon>
        <taxon>rosids</taxon>
        <taxon>malvids</taxon>
        <taxon>Malvales</taxon>
        <taxon>Malvaceae</taxon>
        <taxon>Malvoideae</taxon>
        <taxon>Hibiscus</taxon>
    </lineage>
</organism>
<proteinExistence type="inferred from homology"/>
<dbReference type="InterPro" id="IPR036967">
    <property type="entry name" value="Ribosomal_uS11_sf"/>
</dbReference>
<comment type="caution">
    <text evidence="6">The sequence shown here is derived from an EMBL/GenBank/DDBJ whole genome shotgun (WGS) entry which is preliminary data.</text>
</comment>
<sequence length="348" mass="38520">MSNEFDTVKSFPTVTLALPVRSIKAEASAFFIFCVTWKLNPFTVSIPLLATMSRRKVREPKEETTTLGPAVREGEHVFGVAHIFASFNDTFIHVTDLSGRETMVRITGGMKVKADRDESSPYAAMLAAQDVSQRCKELGITALHIKLRATGGNKTKTPGPGAQSALRALARSGMKIGRIEDVTPIPTDSTRRKGGRRGRRLVCGLVLLWQPEWLLDACLVGFRVVGKYSPSRKRLRKTFTSRKPSRRNSRARYVLMVLVLIDFDPKFVEFRSDVDTISHVSFMGPKPGKKPTASSVTDAKPNRSTSTSRAASSTDTYQNYAVLAGVITFAGAVGWYKKSEEKKKEIRD</sequence>
<reference evidence="6 7" key="1">
    <citation type="journal article" date="2024" name="G3 (Bethesda)">
        <title>Genome assembly of Hibiscus sabdariffa L. provides insights into metabolisms of medicinal natural products.</title>
        <authorList>
            <person name="Kim T."/>
        </authorList>
    </citation>
    <scope>NUCLEOTIDE SEQUENCE [LARGE SCALE GENOMIC DNA]</scope>
    <source>
        <strain evidence="6">TK-2024</strain>
        <tissue evidence="6">Old leaves</tissue>
    </source>
</reference>
<evidence type="ECO:0000256" key="2">
    <source>
        <dbReference type="ARBA" id="ARBA00022980"/>
    </source>
</evidence>
<gene>
    <name evidence="6" type="ORF">V6N12_033118</name>
</gene>
<dbReference type="InterPro" id="IPR018102">
    <property type="entry name" value="Ribosomal_uS11_CS"/>
</dbReference>
<feature type="region of interest" description="Disordered" evidence="5">
    <location>
        <begin position="281"/>
        <end position="312"/>
    </location>
</feature>
<keyword evidence="7" id="KW-1185">Reference proteome</keyword>
<dbReference type="PANTHER" id="PTHR11759">
    <property type="entry name" value="40S RIBOSOMAL PROTEIN S14/30S RIBOSOMAL PROTEIN S11"/>
    <property type="match status" value="1"/>
</dbReference>
<comment type="similarity">
    <text evidence="1 4">Belongs to the universal ribosomal protein uS11 family.</text>
</comment>
<dbReference type="HAMAP" id="MF_01310">
    <property type="entry name" value="Ribosomal_uS11"/>
    <property type="match status" value="1"/>
</dbReference>
<dbReference type="Proteomes" id="UP001472677">
    <property type="component" value="Unassembled WGS sequence"/>
</dbReference>
<dbReference type="SUPFAM" id="SSF53137">
    <property type="entry name" value="Translational machinery components"/>
    <property type="match status" value="1"/>
</dbReference>
<evidence type="ECO:0000313" key="6">
    <source>
        <dbReference type="EMBL" id="KAK8504867.1"/>
    </source>
</evidence>
<evidence type="ECO:0000256" key="3">
    <source>
        <dbReference type="ARBA" id="ARBA00023274"/>
    </source>
</evidence>
<dbReference type="PROSITE" id="PS00054">
    <property type="entry name" value="RIBOSOMAL_S11"/>
    <property type="match status" value="1"/>
</dbReference>
<evidence type="ECO:0000256" key="5">
    <source>
        <dbReference type="SAM" id="MobiDB-lite"/>
    </source>
</evidence>
<dbReference type="NCBIfam" id="NF007176">
    <property type="entry name" value="PRK09607.1"/>
    <property type="match status" value="1"/>
</dbReference>
<keyword evidence="2 4" id="KW-0689">Ribosomal protein</keyword>
<evidence type="ECO:0000256" key="4">
    <source>
        <dbReference type="RuleBase" id="RU003629"/>
    </source>
</evidence>
<protein>
    <recommendedName>
        <fullName evidence="8">40S ribosomal protein S14</fullName>
    </recommendedName>
</protein>
<evidence type="ECO:0008006" key="8">
    <source>
        <dbReference type="Google" id="ProtNLM"/>
    </source>
</evidence>
<evidence type="ECO:0000256" key="1">
    <source>
        <dbReference type="ARBA" id="ARBA00006194"/>
    </source>
</evidence>
<evidence type="ECO:0000313" key="7">
    <source>
        <dbReference type="Proteomes" id="UP001472677"/>
    </source>
</evidence>
<dbReference type="Pfam" id="PF00411">
    <property type="entry name" value="Ribosomal_S11"/>
    <property type="match status" value="1"/>
</dbReference>
<dbReference type="EMBL" id="JBBPBM010000134">
    <property type="protein sequence ID" value="KAK8504867.1"/>
    <property type="molecule type" value="Genomic_DNA"/>
</dbReference>
<dbReference type="InterPro" id="IPR001971">
    <property type="entry name" value="Ribosomal_uS11"/>
</dbReference>